<proteinExistence type="predicted"/>
<comment type="caution">
    <text evidence="1">The sequence shown here is derived from an EMBL/GenBank/DDBJ whole genome shotgun (WGS) entry which is preliminary data.</text>
</comment>
<sequence>MLLLHCATPWRPAALTALAPCHRAPRAAAVAPRPAQTRLPCRRRGAGAVCAAARPGAGTETPGRDFASSLALMVLGAALVSERVNGYGLIAQLELDFPGIQPLLLGVAALLAVAAVWPARRKAQDAVELVRQLAGRAAFGGLSAALAAEVWAGKGLLALLEVETGAQALSESEVILAALLLLVLTGPRKTSSA</sequence>
<accession>A0A2P6TBU2</accession>
<reference evidence="1 2" key="1">
    <citation type="journal article" date="2018" name="Plant J.">
        <title>Genome sequences of Chlorella sorokiniana UTEX 1602 and Micractinium conductrix SAG 241.80: implications to maltose excretion by a green alga.</title>
        <authorList>
            <person name="Arriola M.B."/>
            <person name="Velmurugan N."/>
            <person name="Zhang Y."/>
            <person name="Plunkett M.H."/>
            <person name="Hondzo H."/>
            <person name="Barney B.M."/>
        </authorList>
    </citation>
    <scope>NUCLEOTIDE SEQUENCE [LARGE SCALE GENOMIC DNA]</scope>
    <source>
        <strain evidence="2">UTEX 1602</strain>
    </source>
</reference>
<evidence type="ECO:0000313" key="1">
    <source>
        <dbReference type="EMBL" id="PRW18352.1"/>
    </source>
</evidence>
<keyword evidence="2" id="KW-1185">Reference proteome</keyword>
<dbReference type="Proteomes" id="UP000239899">
    <property type="component" value="Unassembled WGS sequence"/>
</dbReference>
<gene>
    <name evidence="1" type="ORF">C2E21_9361</name>
</gene>
<dbReference type="OrthoDB" id="513670at2759"/>
<name>A0A2P6TBU2_CHLSO</name>
<protein>
    <submittedName>
        <fullName evidence="1">Uncharacterized protein</fullName>
    </submittedName>
</protein>
<evidence type="ECO:0000313" key="2">
    <source>
        <dbReference type="Proteomes" id="UP000239899"/>
    </source>
</evidence>
<dbReference type="EMBL" id="LHPG02000026">
    <property type="protein sequence ID" value="PRW18352.1"/>
    <property type="molecule type" value="Genomic_DNA"/>
</dbReference>
<dbReference type="AlphaFoldDB" id="A0A2P6TBU2"/>
<organism evidence="1 2">
    <name type="scientific">Chlorella sorokiniana</name>
    <name type="common">Freshwater green alga</name>
    <dbReference type="NCBI Taxonomy" id="3076"/>
    <lineage>
        <taxon>Eukaryota</taxon>
        <taxon>Viridiplantae</taxon>
        <taxon>Chlorophyta</taxon>
        <taxon>core chlorophytes</taxon>
        <taxon>Trebouxiophyceae</taxon>
        <taxon>Chlorellales</taxon>
        <taxon>Chlorellaceae</taxon>
        <taxon>Chlorella clade</taxon>
        <taxon>Chlorella</taxon>
    </lineage>
</organism>